<feature type="transmembrane region" description="Helical" evidence="6">
    <location>
        <begin position="206"/>
        <end position="224"/>
    </location>
</feature>
<keyword evidence="5 6" id="KW-0472">Membrane</keyword>
<gene>
    <name evidence="8" type="ORF">DRW41_00735</name>
</gene>
<proteinExistence type="predicted"/>
<keyword evidence="2" id="KW-0813">Transport</keyword>
<comment type="subcellular location">
    <subcellularLocation>
        <location evidence="1">Cell membrane</location>
        <topology evidence="1">Multi-pass membrane protein</topology>
    </subcellularLocation>
</comment>
<dbReference type="GO" id="GO:0022857">
    <property type="term" value="F:transmembrane transporter activity"/>
    <property type="evidence" value="ECO:0007669"/>
    <property type="project" value="InterPro"/>
</dbReference>
<dbReference type="PANTHER" id="PTHR23526:SF4">
    <property type="entry name" value="INTEGRAL MEMBRANE TRANSPORT PROTEIN"/>
    <property type="match status" value="1"/>
</dbReference>
<evidence type="ECO:0000313" key="9">
    <source>
        <dbReference type="Proteomes" id="UP000257144"/>
    </source>
</evidence>
<keyword evidence="3 6" id="KW-0812">Transmembrane</keyword>
<feature type="transmembrane region" description="Helical" evidence="6">
    <location>
        <begin position="131"/>
        <end position="152"/>
    </location>
</feature>
<dbReference type="SUPFAM" id="SSF103473">
    <property type="entry name" value="MFS general substrate transporter"/>
    <property type="match status" value="1"/>
</dbReference>
<reference evidence="8 9" key="1">
    <citation type="submission" date="2018-07" db="EMBL/GenBank/DDBJ databases">
        <title>Bacillus sp. YLB-04 draft genome sequence.</title>
        <authorList>
            <person name="Yu L."/>
            <person name="Tang X."/>
        </authorList>
    </citation>
    <scope>NUCLEOTIDE SEQUENCE [LARGE SCALE GENOMIC DNA]</scope>
    <source>
        <strain evidence="8 9">YLB-04</strain>
    </source>
</reference>
<feature type="transmembrane region" description="Helical" evidence="6">
    <location>
        <begin position="34"/>
        <end position="55"/>
    </location>
</feature>
<sequence>MIYKIVGILMLIHISYRANSLLISLYALSLEANAFQLGMIISAGSLFPMLFAVWVGRLSDKYGYKIQLVFGAFLGGISLFIPFLFQGNIIILIITQVLFGIAYIFVLVTTQNLVGHISTKENRLKNFSTNGLSISLAGFIGPIIAGIGIDLISYRPTFIVLSLICFVCGVLIIGNKIPFPEAEIRQAVVKESNRFELLTHPGLQKIYLISAIVLTGIGLYEFYFPIYAEFIKFSATSIGLIISVNSIAYYIVRLFMPIISRRYSESVIISSCFLIAGLCFVLIPVTNNFILLMLISFCLGLGMGCAQPLTINMVYNSSPAGRTGEVLGIRISINKGVQFVVPILFGLIGTKMGFTPIFASLGILFLLLLFYTRKVDTAEEYSKIS</sequence>
<keyword evidence="4 6" id="KW-1133">Transmembrane helix</keyword>
<evidence type="ECO:0000259" key="7">
    <source>
        <dbReference type="PROSITE" id="PS50850"/>
    </source>
</evidence>
<evidence type="ECO:0000256" key="1">
    <source>
        <dbReference type="ARBA" id="ARBA00004651"/>
    </source>
</evidence>
<dbReference type="AlphaFoldDB" id="A0A3D8GV89"/>
<dbReference type="Gene3D" id="1.20.1250.20">
    <property type="entry name" value="MFS general substrate transporter like domains"/>
    <property type="match status" value="1"/>
</dbReference>
<feature type="transmembrane region" description="Helical" evidence="6">
    <location>
        <begin position="158"/>
        <end position="175"/>
    </location>
</feature>
<protein>
    <recommendedName>
        <fullName evidence="7">Major facilitator superfamily (MFS) profile domain-containing protein</fullName>
    </recommendedName>
</protein>
<dbReference type="CDD" id="cd17325">
    <property type="entry name" value="MFS_MdtG_SLC18_like"/>
    <property type="match status" value="1"/>
</dbReference>
<keyword evidence="9" id="KW-1185">Reference proteome</keyword>
<feature type="transmembrane region" description="Helical" evidence="6">
    <location>
        <begin position="230"/>
        <end position="251"/>
    </location>
</feature>
<evidence type="ECO:0000256" key="2">
    <source>
        <dbReference type="ARBA" id="ARBA00022448"/>
    </source>
</evidence>
<feature type="transmembrane region" description="Helical" evidence="6">
    <location>
        <begin position="289"/>
        <end position="315"/>
    </location>
</feature>
<dbReference type="GO" id="GO:0005886">
    <property type="term" value="C:plasma membrane"/>
    <property type="evidence" value="ECO:0007669"/>
    <property type="project" value="UniProtKB-SubCell"/>
</dbReference>
<dbReference type="Proteomes" id="UP000257144">
    <property type="component" value="Unassembled WGS sequence"/>
</dbReference>
<feature type="domain" description="Major facilitator superfamily (MFS) profile" evidence="7">
    <location>
        <begin position="1"/>
        <end position="374"/>
    </location>
</feature>
<feature type="transmembrane region" description="Helical" evidence="6">
    <location>
        <begin position="89"/>
        <end position="110"/>
    </location>
</feature>
<dbReference type="Pfam" id="PF07690">
    <property type="entry name" value="MFS_1"/>
    <property type="match status" value="1"/>
</dbReference>
<organism evidence="8 9">
    <name type="scientific">Neobacillus piezotolerans</name>
    <dbReference type="NCBI Taxonomy" id="2259171"/>
    <lineage>
        <taxon>Bacteria</taxon>
        <taxon>Bacillati</taxon>
        <taxon>Bacillota</taxon>
        <taxon>Bacilli</taxon>
        <taxon>Bacillales</taxon>
        <taxon>Bacillaceae</taxon>
        <taxon>Neobacillus</taxon>
    </lineage>
</organism>
<feature type="transmembrane region" description="Helical" evidence="6">
    <location>
        <begin position="62"/>
        <end position="83"/>
    </location>
</feature>
<dbReference type="InterPro" id="IPR020846">
    <property type="entry name" value="MFS_dom"/>
</dbReference>
<evidence type="ECO:0000256" key="5">
    <source>
        <dbReference type="ARBA" id="ARBA00023136"/>
    </source>
</evidence>
<evidence type="ECO:0000256" key="4">
    <source>
        <dbReference type="ARBA" id="ARBA00022989"/>
    </source>
</evidence>
<comment type="caution">
    <text evidence="8">The sequence shown here is derived from an EMBL/GenBank/DDBJ whole genome shotgun (WGS) entry which is preliminary data.</text>
</comment>
<dbReference type="InterPro" id="IPR011701">
    <property type="entry name" value="MFS"/>
</dbReference>
<evidence type="ECO:0000256" key="3">
    <source>
        <dbReference type="ARBA" id="ARBA00022692"/>
    </source>
</evidence>
<dbReference type="InterPro" id="IPR036259">
    <property type="entry name" value="MFS_trans_sf"/>
</dbReference>
<dbReference type="RefSeq" id="WP_115450052.1">
    <property type="nucleotide sequence ID" value="NZ_QNQT01000001.1"/>
</dbReference>
<evidence type="ECO:0000313" key="8">
    <source>
        <dbReference type="EMBL" id="RDU38129.1"/>
    </source>
</evidence>
<dbReference type="InterPro" id="IPR052528">
    <property type="entry name" value="Sugar_transport-like"/>
</dbReference>
<feature type="transmembrane region" description="Helical" evidence="6">
    <location>
        <begin position="7"/>
        <end position="28"/>
    </location>
</feature>
<accession>A0A3D8GV89</accession>
<feature type="transmembrane region" description="Helical" evidence="6">
    <location>
        <begin position="263"/>
        <end position="283"/>
    </location>
</feature>
<dbReference type="PANTHER" id="PTHR23526">
    <property type="entry name" value="INTEGRAL MEMBRANE TRANSPORT PROTEIN-RELATED"/>
    <property type="match status" value="1"/>
</dbReference>
<dbReference type="EMBL" id="QNQT01000001">
    <property type="protein sequence ID" value="RDU38129.1"/>
    <property type="molecule type" value="Genomic_DNA"/>
</dbReference>
<evidence type="ECO:0000256" key="6">
    <source>
        <dbReference type="SAM" id="Phobius"/>
    </source>
</evidence>
<feature type="transmembrane region" description="Helical" evidence="6">
    <location>
        <begin position="327"/>
        <end position="348"/>
    </location>
</feature>
<feature type="transmembrane region" description="Helical" evidence="6">
    <location>
        <begin position="354"/>
        <end position="372"/>
    </location>
</feature>
<name>A0A3D8GV89_9BACI</name>
<dbReference type="PROSITE" id="PS50850">
    <property type="entry name" value="MFS"/>
    <property type="match status" value="1"/>
</dbReference>
<dbReference type="OrthoDB" id="4822895at2"/>